<dbReference type="Gene3D" id="1.20.1600.10">
    <property type="entry name" value="Outer membrane efflux proteins (OEP)"/>
    <property type="match status" value="1"/>
</dbReference>
<evidence type="ECO:0000256" key="5">
    <source>
        <dbReference type="ARBA" id="ARBA00022692"/>
    </source>
</evidence>
<evidence type="ECO:0000256" key="3">
    <source>
        <dbReference type="ARBA" id="ARBA00022448"/>
    </source>
</evidence>
<accession>A0ABW5DFH0</accession>
<dbReference type="InterPro" id="IPR051906">
    <property type="entry name" value="TolC-like"/>
</dbReference>
<sequence length="414" mass="45661">MPVARMQAEGSSMERLVRQAVEWHPSIDEAANRVKDRQARVSEARAGYLPGVKASIRATPIAGGDTQTGPGPKLHVAAQQMLFDFGKVDRSVREGLADEELSRVRLISKADSLAHDTALAVVEAQRNRNLMELATRRIGRVEAIVGLVGDRHESGASAESDRVQALSRLESARASRLQFEARHRQQLANLANLAGRVSDVGRGVPEWLLGACNLPEPQWAAVAEVQMAHAEVERARAKVESARVEMLPTVALEAGASYAIETAEADDPLHYNVGLHVTSPTLQGSAALNRVQSAGFVLQEAEAALQRARVLAWEKYEAARQQVEPIRDLRATLMRRADIMKKARDLYEMQYVDLGTRTILNVLDAEQELYEAEVLATNAEHDLHRLYVNCLFHSGKLRERFGVDEVLARRLGAK</sequence>
<dbReference type="Proteomes" id="UP001597373">
    <property type="component" value="Unassembled WGS sequence"/>
</dbReference>
<proteinExistence type="inferred from homology"/>
<dbReference type="InterPro" id="IPR003423">
    <property type="entry name" value="OMP_efflux"/>
</dbReference>
<keyword evidence="5" id="KW-0812">Transmembrane</keyword>
<keyword evidence="7" id="KW-0998">Cell outer membrane</keyword>
<evidence type="ECO:0000313" key="9">
    <source>
        <dbReference type="Proteomes" id="UP001597373"/>
    </source>
</evidence>
<evidence type="ECO:0000256" key="2">
    <source>
        <dbReference type="ARBA" id="ARBA00007613"/>
    </source>
</evidence>
<keyword evidence="4" id="KW-1134">Transmembrane beta strand</keyword>
<gene>
    <name evidence="8" type="ORF">ACFSMZ_01100</name>
</gene>
<organism evidence="8 9">
    <name type="scientific">Chelativorans composti</name>
    <dbReference type="NCBI Taxonomy" id="768533"/>
    <lineage>
        <taxon>Bacteria</taxon>
        <taxon>Pseudomonadati</taxon>
        <taxon>Pseudomonadota</taxon>
        <taxon>Alphaproteobacteria</taxon>
        <taxon>Hyphomicrobiales</taxon>
        <taxon>Phyllobacteriaceae</taxon>
        <taxon>Chelativorans</taxon>
    </lineage>
</organism>
<name>A0ABW5DFH0_9HYPH</name>
<dbReference type="Pfam" id="PF02321">
    <property type="entry name" value="OEP"/>
    <property type="match status" value="2"/>
</dbReference>
<dbReference type="PANTHER" id="PTHR30026:SF22">
    <property type="entry name" value="OUTER MEMBRANE EFFLUX PROTEIN"/>
    <property type="match status" value="1"/>
</dbReference>
<dbReference type="RefSeq" id="WP_345100041.1">
    <property type="nucleotide sequence ID" value="NZ_BAABGS010000073.1"/>
</dbReference>
<evidence type="ECO:0000313" key="8">
    <source>
        <dbReference type="EMBL" id="MFD2258366.1"/>
    </source>
</evidence>
<keyword evidence="6" id="KW-0472">Membrane</keyword>
<comment type="caution">
    <text evidence="8">The sequence shown here is derived from an EMBL/GenBank/DDBJ whole genome shotgun (WGS) entry which is preliminary data.</text>
</comment>
<comment type="similarity">
    <text evidence="2">Belongs to the outer membrane factor (OMF) (TC 1.B.17) family.</text>
</comment>
<dbReference type="EMBL" id="JBHUIR010000005">
    <property type="protein sequence ID" value="MFD2258366.1"/>
    <property type="molecule type" value="Genomic_DNA"/>
</dbReference>
<reference evidence="9" key="1">
    <citation type="journal article" date="2019" name="Int. J. Syst. Evol. Microbiol.">
        <title>The Global Catalogue of Microorganisms (GCM) 10K type strain sequencing project: providing services to taxonomists for standard genome sequencing and annotation.</title>
        <authorList>
            <consortium name="The Broad Institute Genomics Platform"/>
            <consortium name="The Broad Institute Genome Sequencing Center for Infectious Disease"/>
            <person name="Wu L."/>
            <person name="Ma J."/>
        </authorList>
    </citation>
    <scope>NUCLEOTIDE SEQUENCE [LARGE SCALE GENOMIC DNA]</scope>
    <source>
        <strain evidence="9">KCTC 23707</strain>
    </source>
</reference>
<evidence type="ECO:0000256" key="7">
    <source>
        <dbReference type="ARBA" id="ARBA00023237"/>
    </source>
</evidence>
<keyword evidence="3" id="KW-0813">Transport</keyword>
<keyword evidence="9" id="KW-1185">Reference proteome</keyword>
<evidence type="ECO:0000256" key="4">
    <source>
        <dbReference type="ARBA" id="ARBA00022452"/>
    </source>
</evidence>
<dbReference type="PANTHER" id="PTHR30026">
    <property type="entry name" value="OUTER MEMBRANE PROTEIN TOLC"/>
    <property type="match status" value="1"/>
</dbReference>
<evidence type="ECO:0000256" key="1">
    <source>
        <dbReference type="ARBA" id="ARBA00004442"/>
    </source>
</evidence>
<evidence type="ECO:0000256" key="6">
    <source>
        <dbReference type="ARBA" id="ARBA00023136"/>
    </source>
</evidence>
<protein>
    <submittedName>
        <fullName evidence="8">TolC family protein</fullName>
    </submittedName>
</protein>
<comment type="subcellular location">
    <subcellularLocation>
        <location evidence="1">Cell outer membrane</location>
    </subcellularLocation>
</comment>
<dbReference type="SUPFAM" id="SSF56954">
    <property type="entry name" value="Outer membrane efflux proteins (OEP)"/>
    <property type="match status" value="1"/>
</dbReference>